<protein>
    <submittedName>
        <fullName evidence="2">Putative GVQW3-like 5</fullName>
    </submittedName>
</protein>
<dbReference type="PANTHER" id="PTHR46060">
    <property type="entry name" value="MARINER MOS1 TRANSPOSASE-LIKE PROTEIN"/>
    <property type="match status" value="1"/>
</dbReference>
<comment type="caution">
    <text evidence="2">The sequence shown here is derived from an EMBL/GenBank/DDBJ whole genome shotgun (WGS) entry which is preliminary data.</text>
</comment>
<keyword evidence="3" id="KW-1185">Reference proteome</keyword>
<proteinExistence type="predicted"/>
<dbReference type="GO" id="GO:0003676">
    <property type="term" value="F:nucleic acid binding"/>
    <property type="evidence" value="ECO:0007669"/>
    <property type="project" value="InterPro"/>
</dbReference>
<evidence type="ECO:0000256" key="1">
    <source>
        <dbReference type="SAM" id="MobiDB-lite"/>
    </source>
</evidence>
<dbReference type="PANTHER" id="PTHR46060:SF1">
    <property type="entry name" value="MARINER MOS1 TRANSPOSASE-LIKE PROTEIN"/>
    <property type="match status" value="1"/>
</dbReference>
<sequence length="79" mass="9088">MHHVAAKFVLRLLTDEQKENCVTVSQELFDRSNDENFLKNVITGDETWVYGYDVETKRQSSQWVGPSSPRPKNTSVAQM</sequence>
<evidence type="ECO:0000313" key="2">
    <source>
        <dbReference type="EMBL" id="KAG7173722.1"/>
    </source>
</evidence>
<dbReference type="AlphaFoldDB" id="A0A8J5N5K0"/>
<dbReference type="InterPro" id="IPR036397">
    <property type="entry name" value="RNaseH_sf"/>
</dbReference>
<evidence type="ECO:0000313" key="3">
    <source>
        <dbReference type="Proteomes" id="UP000747542"/>
    </source>
</evidence>
<reference evidence="2" key="1">
    <citation type="journal article" date="2021" name="Sci. Adv.">
        <title>The American lobster genome reveals insights on longevity, neural, and immune adaptations.</title>
        <authorList>
            <person name="Polinski J.M."/>
            <person name="Zimin A.V."/>
            <person name="Clark K.F."/>
            <person name="Kohn A.B."/>
            <person name="Sadowski N."/>
            <person name="Timp W."/>
            <person name="Ptitsyn A."/>
            <person name="Khanna P."/>
            <person name="Romanova D.Y."/>
            <person name="Williams P."/>
            <person name="Greenwood S.J."/>
            <person name="Moroz L.L."/>
            <person name="Walt D.R."/>
            <person name="Bodnar A.G."/>
        </authorList>
    </citation>
    <scope>NUCLEOTIDE SEQUENCE</scope>
    <source>
        <strain evidence="2">GMGI-L3</strain>
    </source>
</reference>
<organism evidence="2 3">
    <name type="scientific">Homarus americanus</name>
    <name type="common">American lobster</name>
    <dbReference type="NCBI Taxonomy" id="6706"/>
    <lineage>
        <taxon>Eukaryota</taxon>
        <taxon>Metazoa</taxon>
        <taxon>Ecdysozoa</taxon>
        <taxon>Arthropoda</taxon>
        <taxon>Crustacea</taxon>
        <taxon>Multicrustacea</taxon>
        <taxon>Malacostraca</taxon>
        <taxon>Eumalacostraca</taxon>
        <taxon>Eucarida</taxon>
        <taxon>Decapoda</taxon>
        <taxon>Pleocyemata</taxon>
        <taxon>Astacidea</taxon>
        <taxon>Nephropoidea</taxon>
        <taxon>Nephropidae</taxon>
        <taxon>Homarus</taxon>
    </lineage>
</organism>
<dbReference type="EMBL" id="JAHLQT010009070">
    <property type="protein sequence ID" value="KAG7173722.1"/>
    <property type="molecule type" value="Genomic_DNA"/>
</dbReference>
<name>A0A8J5N5K0_HOMAM</name>
<feature type="region of interest" description="Disordered" evidence="1">
    <location>
        <begin position="60"/>
        <end position="79"/>
    </location>
</feature>
<dbReference type="Proteomes" id="UP000747542">
    <property type="component" value="Unassembled WGS sequence"/>
</dbReference>
<dbReference type="Gene3D" id="3.30.420.10">
    <property type="entry name" value="Ribonuclease H-like superfamily/Ribonuclease H"/>
    <property type="match status" value="1"/>
</dbReference>
<accession>A0A8J5N5K0</accession>
<gene>
    <name evidence="2" type="primary">GVQW3-L5</name>
    <name evidence="2" type="ORF">Hamer_G018014</name>
</gene>
<dbReference type="InterPro" id="IPR052709">
    <property type="entry name" value="Transposase-MT_Hybrid"/>
</dbReference>